<organism evidence="1">
    <name type="scientific">Anguilla anguilla</name>
    <name type="common">European freshwater eel</name>
    <name type="synonym">Muraena anguilla</name>
    <dbReference type="NCBI Taxonomy" id="7936"/>
    <lineage>
        <taxon>Eukaryota</taxon>
        <taxon>Metazoa</taxon>
        <taxon>Chordata</taxon>
        <taxon>Craniata</taxon>
        <taxon>Vertebrata</taxon>
        <taxon>Euteleostomi</taxon>
        <taxon>Actinopterygii</taxon>
        <taxon>Neopterygii</taxon>
        <taxon>Teleostei</taxon>
        <taxon>Anguilliformes</taxon>
        <taxon>Anguillidae</taxon>
        <taxon>Anguilla</taxon>
    </lineage>
</organism>
<name>A0A0E9Q3J1_ANGAN</name>
<protein>
    <submittedName>
        <fullName evidence="1">Uncharacterized protein</fullName>
    </submittedName>
</protein>
<proteinExistence type="predicted"/>
<dbReference type="AlphaFoldDB" id="A0A0E9Q3J1"/>
<dbReference type="EMBL" id="GBXM01097126">
    <property type="protein sequence ID" value="JAH11451.1"/>
    <property type="molecule type" value="Transcribed_RNA"/>
</dbReference>
<reference evidence="1" key="1">
    <citation type="submission" date="2014-11" db="EMBL/GenBank/DDBJ databases">
        <authorList>
            <person name="Amaro Gonzalez C."/>
        </authorList>
    </citation>
    <scope>NUCLEOTIDE SEQUENCE</scope>
</reference>
<accession>A0A0E9Q3J1</accession>
<evidence type="ECO:0000313" key="1">
    <source>
        <dbReference type="EMBL" id="JAH11451.1"/>
    </source>
</evidence>
<sequence length="62" mass="7096">MALQGFEAACLSRVHFLCPFNCSNPSTRRAYYYSWLSVRLMSKAGIYLCIIVNNRSKSEVKT</sequence>
<reference evidence="1" key="2">
    <citation type="journal article" date="2015" name="Fish Shellfish Immunol.">
        <title>Early steps in the European eel (Anguilla anguilla)-Vibrio vulnificus interaction in the gills: Role of the RtxA13 toxin.</title>
        <authorList>
            <person name="Callol A."/>
            <person name="Pajuelo D."/>
            <person name="Ebbesson L."/>
            <person name="Teles M."/>
            <person name="MacKenzie S."/>
            <person name="Amaro C."/>
        </authorList>
    </citation>
    <scope>NUCLEOTIDE SEQUENCE</scope>
</reference>